<sequence length="312" mass="35024">MLASWSLCFSLLFATLVQADFKKYISTSADIRTECKTCPRSLCPNQLSYDFDEALNVTCWTRGTKIMGDQLWLKSDAGCYITQYDVAEYAGDYTDDIPYCGSDSEEQNLTLEDATLKYKTECRICPQISCDTVAYLREDTELELTCWYPDGQVIIDDPYWMKTTNNCYVAQANLYSKPDTTSLDPCGPVPLLETANHNNENGTSDVNKREISPGLAERAARYLVSLTIGEEYSSCRSCADTPCSVEKVYEFNQTVVMQCLVETNGTVWWSLTTDFCYIKATDVWETPEGDFYRMPLCSYFDGDGDGGGGGDE</sequence>
<evidence type="ECO:0000313" key="3">
    <source>
        <dbReference type="Proteomes" id="UP000663193"/>
    </source>
</evidence>
<evidence type="ECO:0008006" key="4">
    <source>
        <dbReference type="Google" id="ProtNLM"/>
    </source>
</evidence>
<gene>
    <name evidence="2" type="ORF">JI435_063010</name>
</gene>
<dbReference type="Proteomes" id="UP000663193">
    <property type="component" value="Chromosome 9"/>
</dbReference>
<dbReference type="AlphaFoldDB" id="A0A7U2F5W9"/>
<dbReference type="OMA" id="YKTECRI"/>
<reference evidence="3" key="1">
    <citation type="journal article" date="2021" name="BMC Genomics">
        <title>Chromosome-level genome assembly and manually-curated proteome of model necrotroph Parastagonospora nodorum Sn15 reveals a genome-wide trove of candidate effector homologs, and redundancy of virulence-related functions within an accessory chromosome.</title>
        <authorList>
            <person name="Bertazzoni S."/>
            <person name="Jones D.A.B."/>
            <person name="Phan H.T."/>
            <person name="Tan K.-C."/>
            <person name="Hane J.K."/>
        </authorList>
    </citation>
    <scope>NUCLEOTIDE SEQUENCE [LARGE SCALE GENOMIC DNA]</scope>
    <source>
        <strain evidence="3">SN15 / ATCC MYA-4574 / FGSC 10173)</strain>
    </source>
</reference>
<keyword evidence="1" id="KW-0732">Signal</keyword>
<evidence type="ECO:0000256" key="1">
    <source>
        <dbReference type="SAM" id="SignalP"/>
    </source>
</evidence>
<accession>A0A7U2F5W9</accession>
<name>A0A7U2F5W9_PHANO</name>
<protein>
    <recommendedName>
        <fullName evidence="4">Cyanovirin-N domain-containing protein</fullName>
    </recommendedName>
</protein>
<feature type="chain" id="PRO_5031059020" description="Cyanovirin-N domain-containing protein" evidence="1">
    <location>
        <begin position="20"/>
        <end position="312"/>
    </location>
</feature>
<organism evidence="2 3">
    <name type="scientific">Phaeosphaeria nodorum (strain SN15 / ATCC MYA-4574 / FGSC 10173)</name>
    <name type="common">Glume blotch fungus</name>
    <name type="synonym">Parastagonospora nodorum</name>
    <dbReference type="NCBI Taxonomy" id="321614"/>
    <lineage>
        <taxon>Eukaryota</taxon>
        <taxon>Fungi</taxon>
        <taxon>Dikarya</taxon>
        <taxon>Ascomycota</taxon>
        <taxon>Pezizomycotina</taxon>
        <taxon>Dothideomycetes</taxon>
        <taxon>Pleosporomycetidae</taxon>
        <taxon>Pleosporales</taxon>
        <taxon>Pleosporineae</taxon>
        <taxon>Phaeosphaeriaceae</taxon>
        <taxon>Parastagonospora</taxon>
    </lineage>
</organism>
<dbReference type="EMBL" id="CP069031">
    <property type="protein sequence ID" value="QRC98947.1"/>
    <property type="molecule type" value="Genomic_DNA"/>
</dbReference>
<keyword evidence="3" id="KW-1185">Reference proteome</keyword>
<dbReference type="VEuPathDB" id="FungiDB:JI435_063010"/>
<feature type="signal peptide" evidence="1">
    <location>
        <begin position="1"/>
        <end position="19"/>
    </location>
</feature>
<proteinExistence type="predicted"/>
<dbReference type="OrthoDB" id="5358886at2759"/>
<evidence type="ECO:0000313" key="2">
    <source>
        <dbReference type="EMBL" id="QRC98947.1"/>
    </source>
</evidence>